<dbReference type="PANTHER" id="PTHR46825">
    <property type="entry name" value="D-ALANYL-D-ALANINE-CARBOXYPEPTIDASE/ENDOPEPTIDASE AMPH"/>
    <property type="match status" value="1"/>
</dbReference>
<sequence>MIHGHSQPGAYAFRSEGELQTDSDVPWPWWSITKTVLAVAALRLCEQDRLALDTASPLFPTTLFELLRHTGGVPSYTRLDAYTKAVALRGEPWTFEEMIARIRLDEPDFPSGRGLVYSNTGYTFVRRMIEDAAGEPIDRALRRLVLDPLELEATQVVLAPGDAGGEKLDREGYHPGWVYHGLICGSASDAIRFLDGVFGTNFLNADTKDLMLRRIELGPMEGRPWETSSYGLGLMCGTMPDIGSVVGHSGAGPFSVSALYRTEGSDAARTACFFMTGSDEGRAEWVVRSLLRRFRPDPSKSKKPGK</sequence>
<dbReference type="RefSeq" id="WP_207139738.1">
    <property type="nucleotide sequence ID" value="NZ_JAEKJZ010000001.1"/>
</dbReference>
<dbReference type="PANTHER" id="PTHR46825:SF7">
    <property type="entry name" value="D-ALANYL-D-ALANINE CARBOXYPEPTIDASE"/>
    <property type="match status" value="1"/>
</dbReference>
<name>A0A939EDR5_9HYPH</name>
<dbReference type="InterPro" id="IPR050491">
    <property type="entry name" value="AmpC-like"/>
</dbReference>
<accession>A0A939EDR5</accession>
<comment type="caution">
    <text evidence="2">The sequence shown here is derived from an EMBL/GenBank/DDBJ whole genome shotgun (WGS) entry which is preliminary data.</text>
</comment>
<dbReference type="EMBL" id="JAEKJZ010000001">
    <property type="protein sequence ID" value="MBN9670238.1"/>
    <property type="molecule type" value="Genomic_DNA"/>
</dbReference>
<dbReference type="Proteomes" id="UP000664096">
    <property type="component" value="Unassembled WGS sequence"/>
</dbReference>
<evidence type="ECO:0000313" key="3">
    <source>
        <dbReference type="Proteomes" id="UP000664096"/>
    </source>
</evidence>
<gene>
    <name evidence="2" type="ORF">JF539_07800</name>
</gene>
<proteinExistence type="predicted"/>
<organism evidence="2 3">
    <name type="scientific">Roseibium aggregatum</name>
    <dbReference type="NCBI Taxonomy" id="187304"/>
    <lineage>
        <taxon>Bacteria</taxon>
        <taxon>Pseudomonadati</taxon>
        <taxon>Pseudomonadota</taxon>
        <taxon>Alphaproteobacteria</taxon>
        <taxon>Hyphomicrobiales</taxon>
        <taxon>Stappiaceae</taxon>
        <taxon>Roseibium</taxon>
    </lineage>
</organism>
<protein>
    <submittedName>
        <fullName evidence="2">Beta-lactamase family protein</fullName>
    </submittedName>
</protein>
<evidence type="ECO:0000313" key="2">
    <source>
        <dbReference type="EMBL" id="MBN9670238.1"/>
    </source>
</evidence>
<feature type="domain" description="Beta-lactamase-related" evidence="1">
    <location>
        <begin position="20"/>
        <end position="262"/>
    </location>
</feature>
<reference evidence="2" key="1">
    <citation type="submission" date="2020-12" db="EMBL/GenBank/DDBJ databases">
        <title>Oil enriched cultivation method for isolating marine PHA-producing bacteria.</title>
        <authorList>
            <person name="Zheng W."/>
            <person name="Yu S."/>
            <person name="Huang Y."/>
        </authorList>
    </citation>
    <scope>NUCLEOTIDE SEQUENCE</scope>
    <source>
        <strain evidence="2">SY-2-12</strain>
    </source>
</reference>
<dbReference type="InterPro" id="IPR001466">
    <property type="entry name" value="Beta-lactam-related"/>
</dbReference>
<dbReference type="SUPFAM" id="SSF56601">
    <property type="entry name" value="beta-lactamase/transpeptidase-like"/>
    <property type="match status" value="1"/>
</dbReference>
<evidence type="ECO:0000259" key="1">
    <source>
        <dbReference type="Pfam" id="PF00144"/>
    </source>
</evidence>
<dbReference type="Gene3D" id="3.40.710.10">
    <property type="entry name" value="DD-peptidase/beta-lactamase superfamily"/>
    <property type="match status" value="1"/>
</dbReference>
<dbReference type="InterPro" id="IPR012338">
    <property type="entry name" value="Beta-lactam/transpept-like"/>
</dbReference>
<dbReference type="AlphaFoldDB" id="A0A939EDR5"/>
<dbReference type="Pfam" id="PF00144">
    <property type="entry name" value="Beta-lactamase"/>
    <property type="match status" value="1"/>
</dbReference>